<evidence type="ECO:0000313" key="6">
    <source>
        <dbReference type="Proteomes" id="UP000593601"/>
    </source>
</evidence>
<dbReference type="InterPro" id="IPR000524">
    <property type="entry name" value="Tscrpt_reg_HTH_GntR"/>
</dbReference>
<dbReference type="CDD" id="cd07377">
    <property type="entry name" value="WHTH_GntR"/>
    <property type="match status" value="1"/>
</dbReference>
<keyword evidence="6" id="KW-1185">Reference proteome</keyword>
<evidence type="ECO:0000256" key="2">
    <source>
        <dbReference type="ARBA" id="ARBA00023125"/>
    </source>
</evidence>
<evidence type="ECO:0000256" key="1">
    <source>
        <dbReference type="ARBA" id="ARBA00023015"/>
    </source>
</evidence>
<dbReference type="Gene3D" id="1.10.10.10">
    <property type="entry name" value="Winged helix-like DNA-binding domain superfamily/Winged helix DNA-binding domain"/>
    <property type="match status" value="1"/>
</dbReference>
<accession>A0A7M2RI15</accession>
<dbReference type="PROSITE" id="PS50949">
    <property type="entry name" value="HTH_GNTR"/>
    <property type="match status" value="1"/>
</dbReference>
<evidence type="ECO:0000259" key="4">
    <source>
        <dbReference type="PROSITE" id="PS50949"/>
    </source>
</evidence>
<name>A0A7M2RI15_9FIRM</name>
<keyword evidence="3" id="KW-0804">Transcription</keyword>
<dbReference type="PANTHER" id="PTHR38445:SF7">
    <property type="entry name" value="GNTR-FAMILY TRANSCRIPTIONAL REGULATOR"/>
    <property type="match status" value="1"/>
</dbReference>
<dbReference type="GO" id="GO:0003700">
    <property type="term" value="F:DNA-binding transcription factor activity"/>
    <property type="evidence" value="ECO:0007669"/>
    <property type="project" value="InterPro"/>
</dbReference>
<dbReference type="Proteomes" id="UP000593601">
    <property type="component" value="Chromosome"/>
</dbReference>
<dbReference type="InterPro" id="IPR036388">
    <property type="entry name" value="WH-like_DNA-bd_sf"/>
</dbReference>
<dbReference type="RefSeq" id="WP_193735944.1">
    <property type="nucleotide sequence ID" value="NZ_CP063304.1"/>
</dbReference>
<dbReference type="SMART" id="SM00345">
    <property type="entry name" value="HTH_GNTR"/>
    <property type="match status" value="1"/>
</dbReference>
<organism evidence="5 6">
    <name type="scientific">Blautia liquoris</name>
    <dbReference type="NCBI Taxonomy" id="2779518"/>
    <lineage>
        <taxon>Bacteria</taxon>
        <taxon>Bacillati</taxon>
        <taxon>Bacillota</taxon>
        <taxon>Clostridia</taxon>
        <taxon>Lachnospirales</taxon>
        <taxon>Lachnospiraceae</taxon>
        <taxon>Blautia</taxon>
    </lineage>
</organism>
<dbReference type="EMBL" id="CP063304">
    <property type="protein sequence ID" value="QOV19624.1"/>
    <property type="molecule type" value="Genomic_DNA"/>
</dbReference>
<proteinExistence type="predicted"/>
<dbReference type="KEGG" id="bliq:INP51_01195"/>
<dbReference type="GO" id="GO:0003677">
    <property type="term" value="F:DNA binding"/>
    <property type="evidence" value="ECO:0007669"/>
    <property type="project" value="UniProtKB-KW"/>
</dbReference>
<sequence>MKIIVSNRSELPIYEQIKSQIKEAIFSGNLAEGELLPSIRQLARDLKISVITTTRAYNDLEEEGFITSVQGKGSYVLPQNKEMARENTLRKIELSLNDAIGTAKAGGITKEEVIRMLNLLYREGE</sequence>
<feature type="domain" description="HTH gntR-type" evidence="4">
    <location>
        <begin position="11"/>
        <end position="79"/>
    </location>
</feature>
<reference evidence="5 6" key="1">
    <citation type="submission" date="2020-10" db="EMBL/GenBank/DDBJ databases">
        <title>Blautia liquoris sp.nov., isolated from the mud in a fermentation cellar used for the production of Chinese strong-flavoured liquor.</title>
        <authorList>
            <person name="Lu L."/>
        </authorList>
    </citation>
    <scope>NUCLEOTIDE SEQUENCE [LARGE SCALE GENOMIC DNA]</scope>
    <source>
        <strain evidence="5 6">LZLJ-3</strain>
    </source>
</reference>
<evidence type="ECO:0000313" key="5">
    <source>
        <dbReference type="EMBL" id="QOV19624.1"/>
    </source>
</evidence>
<dbReference type="PANTHER" id="PTHR38445">
    <property type="entry name" value="HTH-TYPE TRANSCRIPTIONAL REPRESSOR YTRA"/>
    <property type="match status" value="1"/>
</dbReference>
<dbReference type="AlphaFoldDB" id="A0A7M2RI15"/>
<dbReference type="InterPro" id="IPR036390">
    <property type="entry name" value="WH_DNA-bd_sf"/>
</dbReference>
<evidence type="ECO:0000256" key="3">
    <source>
        <dbReference type="ARBA" id="ARBA00023163"/>
    </source>
</evidence>
<dbReference type="Pfam" id="PF00392">
    <property type="entry name" value="GntR"/>
    <property type="match status" value="1"/>
</dbReference>
<dbReference type="SUPFAM" id="SSF46785">
    <property type="entry name" value="Winged helix' DNA-binding domain"/>
    <property type="match status" value="1"/>
</dbReference>
<keyword evidence="2" id="KW-0238">DNA-binding</keyword>
<protein>
    <submittedName>
        <fullName evidence="5">GntR family transcriptional regulator</fullName>
    </submittedName>
</protein>
<gene>
    <name evidence="5" type="ORF">INP51_01195</name>
</gene>
<keyword evidence="1" id="KW-0805">Transcription regulation</keyword>